<evidence type="ECO:0000256" key="1">
    <source>
        <dbReference type="ARBA" id="ARBA00004651"/>
    </source>
</evidence>
<feature type="transmembrane region" description="Helical" evidence="6">
    <location>
        <begin position="302"/>
        <end position="324"/>
    </location>
</feature>
<dbReference type="InterPro" id="IPR043428">
    <property type="entry name" value="LivM-like"/>
</dbReference>
<feature type="transmembrane region" description="Helical" evidence="6">
    <location>
        <begin position="12"/>
        <end position="30"/>
    </location>
</feature>
<feature type="transmembrane region" description="Helical" evidence="6">
    <location>
        <begin position="167"/>
        <end position="191"/>
    </location>
</feature>
<dbReference type="GO" id="GO:0015658">
    <property type="term" value="F:branched-chain amino acid transmembrane transporter activity"/>
    <property type="evidence" value="ECO:0007669"/>
    <property type="project" value="InterPro"/>
</dbReference>
<evidence type="ECO:0000256" key="3">
    <source>
        <dbReference type="ARBA" id="ARBA00022692"/>
    </source>
</evidence>
<evidence type="ECO:0000256" key="6">
    <source>
        <dbReference type="SAM" id="Phobius"/>
    </source>
</evidence>
<comment type="caution">
    <text evidence="7">The sequence shown here is derived from an EMBL/GenBank/DDBJ whole genome shotgun (WGS) entry which is preliminary data.</text>
</comment>
<dbReference type="RefSeq" id="WP_139624682.1">
    <property type="nucleotide sequence ID" value="NZ_VDMP01000027.1"/>
</dbReference>
<keyword evidence="3 6" id="KW-0812">Transmembrane</keyword>
<evidence type="ECO:0000256" key="4">
    <source>
        <dbReference type="ARBA" id="ARBA00022989"/>
    </source>
</evidence>
<keyword evidence="4 6" id="KW-1133">Transmembrane helix</keyword>
<evidence type="ECO:0000313" key="7">
    <source>
        <dbReference type="EMBL" id="TNM36497.1"/>
    </source>
</evidence>
<dbReference type="OrthoDB" id="9814461at2"/>
<dbReference type="InterPro" id="IPR001851">
    <property type="entry name" value="ABC_transp_permease"/>
</dbReference>
<keyword evidence="5 6" id="KW-0472">Membrane</keyword>
<feature type="transmembrane region" description="Helical" evidence="6">
    <location>
        <begin position="63"/>
        <end position="80"/>
    </location>
</feature>
<dbReference type="PANTHER" id="PTHR30482">
    <property type="entry name" value="HIGH-AFFINITY BRANCHED-CHAIN AMINO ACID TRANSPORT SYSTEM PERMEASE"/>
    <property type="match status" value="1"/>
</dbReference>
<sequence length="342" mass="34775">MNVLRSSTLLRNLAATAIFLVIGFLAVYSVDEYTAGTVAKLALYICAALGLTVLVGGNGQISLGHAALMAIGAYTMAKFLPSRTDDFGQVSIGVIVVGLILAIAVTTLVGAVIGVAAARLRGPYLAGATLALGVAVPGVTTYFHDTFNGEQGLPIPVPRLPASLESAGWTIGHVVALIAIACAAVALLLMANLKRSAVGRHLAAVRDHEISAQLCGLSVPREQVRAFAFSAATAGVGGGLLGLVIQGANPHSFGLVLSLSVLGAVVIGGLGSLRGAIWGSIVVVYLDLILKDELKVDPNAPAAAYGLLLIVVMLAMPGGIQGLLTRLGGRLPRRSAQPQGGN</sequence>
<evidence type="ECO:0000256" key="5">
    <source>
        <dbReference type="ARBA" id="ARBA00023136"/>
    </source>
</evidence>
<protein>
    <submittedName>
        <fullName evidence="7">Branched-chain amino acid ABC transporter permease</fullName>
    </submittedName>
</protein>
<feature type="transmembrane region" description="Helical" evidence="6">
    <location>
        <begin position="124"/>
        <end position="143"/>
    </location>
</feature>
<organism evidence="7 8">
    <name type="scientific">Nocardioides albidus</name>
    <dbReference type="NCBI Taxonomy" id="1517589"/>
    <lineage>
        <taxon>Bacteria</taxon>
        <taxon>Bacillati</taxon>
        <taxon>Actinomycetota</taxon>
        <taxon>Actinomycetes</taxon>
        <taxon>Propionibacteriales</taxon>
        <taxon>Nocardioidaceae</taxon>
        <taxon>Nocardioides</taxon>
    </lineage>
</organism>
<dbReference type="EMBL" id="VDMP01000027">
    <property type="protein sequence ID" value="TNM36497.1"/>
    <property type="molecule type" value="Genomic_DNA"/>
</dbReference>
<comment type="subcellular location">
    <subcellularLocation>
        <location evidence="1">Cell membrane</location>
        <topology evidence="1">Multi-pass membrane protein</topology>
    </subcellularLocation>
</comment>
<feature type="transmembrane region" description="Helical" evidence="6">
    <location>
        <begin position="226"/>
        <end position="245"/>
    </location>
</feature>
<dbReference type="AlphaFoldDB" id="A0A5C4VL46"/>
<feature type="transmembrane region" description="Helical" evidence="6">
    <location>
        <begin position="36"/>
        <end position="56"/>
    </location>
</feature>
<proteinExistence type="predicted"/>
<name>A0A5C4VL46_9ACTN</name>
<evidence type="ECO:0000313" key="8">
    <source>
        <dbReference type="Proteomes" id="UP000313231"/>
    </source>
</evidence>
<dbReference type="Proteomes" id="UP000313231">
    <property type="component" value="Unassembled WGS sequence"/>
</dbReference>
<evidence type="ECO:0000256" key="2">
    <source>
        <dbReference type="ARBA" id="ARBA00022475"/>
    </source>
</evidence>
<dbReference type="PANTHER" id="PTHR30482:SF10">
    <property type="entry name" value="HIGH-AFFINITY BRANCHED-CHAIN AMINO ACID TRANSPORT PROTEIN BRAE"/>
    <property type="match status" value="1"/>
</dbReference>
<dbReference type="Pfam" id="PF02653">
    <property type="entry name" value="BPD_transp_2"/>
    <property type="match status" value="1"/>
</dbReference>
<accession>A0A5C4VL46</accession>
<keyword evidence="2" id="KW-1003">Cell membrane</keyword>
<feature type="transmembrane region" description="Helical" evidence="6">
    <location>
        <begin position="92"/>
        <end position="117"/>
    </location>
</feature>
<gene>
    <name evidence="7" type="ORF">FHP29_20400</name>
</gene>
<dbReference type="CDD" id="cd06581">
    <property type="entry name" value="TM_PBP1_LivM_like"/>
    <property type="match status" value="1"/>
</dbReference>
<dbReference type="GO" id="GO:0005886">
    <property type="term" value="C:plasma membrane"/>
    <property type="evidence" value="ECO:0007669"/>
    <property type="project" value="UniProtKB-SubCell"/>
</dbReference>
<reference evidence="7 8" key="1">
    <citation type="journal article" date="2016" name="Int. J. Syst. Evol. Microbiol.">
        <title>Nocardioides albidus sp. nov., an actinobacterium isolated from garden soil.</title>
        <authorList>
            <person name="Singh H."/>
            <person name="Du J."/>
            <person name="Trinh H."/>
            <person name="Won K."/>
            <person name="Yang J.E."/>
            <person name="Yin C."/>
            <person name="Kook M."/>
            <person name="Yi T.H."/>
        </authorList>
    </citation>
    <scope>NUCLEOTIDE SEQUENCE [LARGE SCALE GENOMIC DNA]</scope>
    <source>
        <strain evidence="7 8">CCTCC AB 2015297</strain>
    </source>
</reference>
<keyword evidence="8" id="KW-1185">Reference proteome</keyword>